<evidence type="ECO:0000313" key="2">
    <source>
        <dbReference type="Proteomes" id="UP001227268"/>
    </source>
</evidence>
<reference evidence="1" key="1">
    <citation type="submission" date="2023-04" db="EMBL/GenBank/DDBJ databases">
        <title>Draft Genome sequencing of Naganishia species isolated from polar environments using Oxford Nanopore Technology.</title>
        <authorList>
            <person name="Leo P."/>
            <person name="Venkateswaran K."/>
        </authorList>
    </citation>
    <scope>NUCLEOTIDE SEQUENCE</scope>
    <source>
        <strain evidence="1">MNA-CCFEE 5423</strain>
    </source>
</reference>
<sequence length="250" mass="27732">MLPTLSHQGDFVLISPLPLRFHESGFQRAARGESSSSSSGILGWFRRRNTQTENAEYLSEEDTTWGIKRGDIIIATSPTDPSKTVCKRVIGLEGDVIEVDPTRSARRRQRRGRTRSWEGEGEDDREALSMAGKGTWEEADAQHRHVLSQRAPHPATPPIPTQTGEILVPVFPTIPPTAPNSLIPTRKRPETGVGHVRIPRGHVWLAGDNLSNSTDSRAYGPVAVGLLKGKVLARVWPNPKWITNETRYID</sequence>
<dbReference type="Proteomes" id="UP001227268">
    <property type="component" value="Unassembled WGS sequence"/>
</dbReference>
<accession>A0ACC2VYU9</accession>
<name>A0ACC2VYU9_9TREE</name>
<dbReference type="EMBL" id="JASBWT010000005">
    <property type="protein sequence ID" value="KAJ9104649.1"/>
    <property type="molecule type" value="Genomic_DNA"/>
</dbReference>
<evidence type="ECO:0000313" key="1">
    <source>
        <dbReference type="EMBL" id="KAJ9104649.1"/>
    </source>
</evidence>
<protein>
    <submittedName>
        <fullName evidence="1">Uncharacterized protein</fullName>
    </submittedName>
</protein>
<organism evidence="1 2">
    <name type="scientific">Naganishia friedmannii</name>
    <dbReference type="NCBI Taxonomy" id="89922"/>
    <lineage>
        <taxon>Eukaryota</taxon>
        <taxon>Fungi</taxon>
        <taxon>Dikarya</taxon>
        <taxon>Basidiomycota</taxon>
        <taxon>Agaricomycotina</taxon>
        <taxon>Tremellomycetes</taxon>
        <taxon>Filobasidiales</taxon>
        <taxon>Filobasidiaceae</taxon>
        <taxon>Naganishia</taxon>
    </lineage>
</organism>
<gene>
    <name evidence="1" type="ORF">QFC21_002147</name>
</gene>
<proteinExistence type="predicted"/>
<keyword evidence="2" id="KW-1185">Reference proteome</keyword>
<comment type="caution">
    <text evidence="1">The sequence shown here is derived from an EMBL/GenBank/DDBJ whole genome shotgun (WGS) entry which is preliminary data.</text>
</comment>